<evidence type="ECO:0000259" key="4">
    <source>
        <dbReference type="Pfam" id="PF04710"/>
    </source>
</evidence>
<feature type="domain" description="Pellino RING" evidence="5">
    <location>
        <begin position="391"/>
        <end position="538"/>
    </location>
</feature>
<feature type="region of interest" description="Disordered" evidence="3">
    <location>
        <begin position="1"/>
        <end position="127"/>
    </location>
</feature>
<evidence type="ECO:0000256" key="1">
    <source>
        <dbReference type="ARBA" id="ARBA00005639"/>
    </source>
</evidence>
<keyword evidence="2" id="KW-0597">Phosphoprotein</keyword>
<dbReference type="OrthoDB" id="8801906at2759"/>
<dbReference type="InterPro" id="IPR048334">
    <property type="entry name" value="Pellino_FHA"/>
</dbReference>
<dbReference type="GO" id="GO:0061630">
    <property type="term" value="F:ubiquitin protein ligase activity"/>
    <property type="evidence" value="ECO:0007669"/>
    <property type="project" value="InterPro"/>
</dbReference>
<name>A0A1X7V5S2_AMPQE</name>
<evidence type="ECO:0000256" key="3">
    <source>
        <dbReference type="SAM" id="MobiDB-lite"/>
    </source>
</evidence>
<feature type="domain" description="Pellino FHA" evidence="4">
    <location>
        <begin position="129"/>
        <end position="383"/>
    </location>
</feature>
<dbReference type="InterPro" id="IPR048335">
    <property type="entry name" value="Pellino_RING"/>
</dbReference>
<reference evidence="6" key="1">
    <citation type="submission" date="2017-05" db="UniProtKB">
        <authorList>
            <consortium name="EnsemblMetazoa"/>
        </authorList>
    </citation>
    <scope>IDENTIFICATION</scope>
</reference>
<dbReference type="PANTHER" id="PTHR12098">
    <property type="entry name" value="E3 UBIQUITIN-PROTEIN LIGASE PELLINO-RELATED"/>
    <property type="match status" value="1"/>
</dbReference>
<feature type="compositionally biased region" description="Basic and acidic residues" evidence="3">
    <location>
        <begin position="1"/>
        <end position="16"/>
    </location>
</feature>
<dbReference type="InterPro" id="IPR006800">
    <property type="entry name" value="Pellino_fam"/>
</dbReference>
<dbReference type="InParanoid" id="A0A1X7V5S2"/>
<comment type="similarity">
    <text evidence="1">Belongs to the pellino family.</text>
</comment>
<evidence type="ECO:0000313" key="6">
    <source>
        <dbReference type="EnsemblMetazoa" id="Aqu2.1.34867_001"/>
    </source>
</evidence>
<accession>A0A1X7V5S2</accession>
<dbReference type="Pfam" id="PF20723">
    <property type="entry name" value="Pellino_RING"/>
    <property type="match status" value="1"/>
</dbReference>
<dbReference type="STRING" id="400682.A0A1X7V5S2"/>
<feature type="compositionally biased region" description="Pro residues" evidence="3">
    <location>
        <begin position="86"/>
        <end position="101"/>
    </location>
</feature>
<evidence type="ECO:0008006" key="7">
    <source>
        <dbReference type="Google" id="ProtNLM"/>
    </source>
</evidence>
<evidence type="ECO:0000256" key="2">
    <source>
        <dbReference type="ARBA" id="ARBA00022553"/>
    </source>
</evidence>
<dbReference type="GO" id="GO:0000209">
    <property type="term" value="P:protein polyubiquitination"/>
    <property type="evidence" value="ECO:0007669"/>
    <property type="project" value="InterPro"/>
</dbReference>
<dbReference type="Pfam" id="PF04710">
    <property type="entry name" value="Pellino_FHA"/>
    <property type="match status" value="1"/>
</dbReference>
<proteinExistence type="inferred from homology"/>
<evidence type="ECO:0000259" key="5">
    <source>
        <dbReference type="Pfam" id="PF20723"/>
    </source>
</evidence>
<feature type="compositionally biased region" description="Basic and acidic residues" evidence="3">
    <location>
        <begin position="27"/>
        <end position="36"/>
    </location>
</feature>
<dbReference type="eggNOG" id="KOG3842">
    <property type="taxonomic scope" value="Eukaryota"/>
</dbReference>
<dbReference type="AlphaFoldDB" id="A0A1X7V5S2"/>
<dbReference type="GO" id="GO:0008592">
    <property type="term" value="P:regulation of Toll signaling pathway"/>
    <property type="evidence" value="ECO:0007669"/>
    <property type="project" value="InterPro"/>
</dbReference>
<dbReference type="PANTHER" id="PTHR12098:SF2">
    <property type="entry name" value="PROTEIN PELLINO"/>
    <property type="match status" value="1"/>
</dbReference>
<dbReference type="OMA" id="ACRIDID"/>
<feature type="compositionally biased region" description="Polar residues" evidence="3">
    <location>
        <begin position="41"/>
        <end position="53"/>
    </location>
</feature>
<protein>
    <recommendedName>
        <fullName evidence="7">Pellino</fullName>
    </recommendedName>
</protein>
<dbReference type="EnsemblMetazoa" id="Aqu2.1.34867_001">
    <property type="protein sequence ID" value="Aqu2.1.34867_001"/>
    <property type="gene ID" value="Aqu2.1.34867"/>
</dbReference>
<sequence>MAGEIKRASSSRKEGGSDPVPAVCRRPTTDLKDVQDILKSVVSSSEGFVSRHTSINEEEEKMSSSNNQFNPPPPLLLRQITSPVSSQPPPILSDTDPPAPAPHEKSPPSPDDIDGSRGVEAGQRKGAKRSPLYGEIIVLGTNGTLLCAPLSPKMSHSFVLKKQPKSTGVSLIVRNPGDAESLSRVHTHTVAMTMSKTKTSVMEFGPDPSVDMFQIGRSADSAIDFVVVDTIEEEAGEGRRRVFNSSSSVSRYSCRILCEREPPYTAKLYAAAFDTNRKIQLSAAAPTWSDSETGATDGLTTNGVTLLRPQGVFESGVEPGEWREVTVMGNLRERRPLRSSREPGPPILMETNVLTDGCLIDLCGVTLMWRSAMGLDHGPSNTLIRDRQTALNNMTPQCPVNFMTLHFKSGRLVTTPATETGLEGETLREPWVYMNCGHVFGQHSWKGLKDEDNHQRTCPLCSKVGTYTKLELGNERAFFVDDGPLTHTFSPCGHVTTEKTAKYWSKVSLPYLASQWISCCPFCSSHLCPTKPLVKLFFN</sequence>
<organism evidence="6">
    <name type="scientific">Amphimedon queenslandica</name>
    <name type="common">Sponge</name>
    <dbReference type="NCBI Taxonomy" id="400682"/>
    <lineage>
        <taxon>Eukaryota</taxon>
        <taxon>Metazoa</taxon>
        <taxon>Porifera</taxon>
        <taxon>Demospongiae</taxon>
        <taxon>Heteroscleromorpha</taxon>
        <taxon>Haplosclerida</taxon>
        <taxon>Niphatidae</taxon>
        <taxon>Amphimedon</taxon>
    </lineage>
</organism>